<proteinExistence type="predicted"/>
<dbReference type="EMBL" id="CAFAAY010000026">
    <property type="protein sequence ID" value="CAB4812934.1"/>
    <property type="molecule type" value="Genomic_DNA"/>
</dbReference>
<name>A0A6J6YX74_9ZZZZ</name>
<accession>A0A6J6YX74</accession>
<evidence type="ECO:0000313" key="1">
    <source>
        <dbReference type="EMBL" id="CAB4812934.1"/>
    </source>
</evidence>
<sequence length="131" mass="14336">MADGSCTSAQTTLVDNHISAQIDALAKKNWELAFSFASASFQENIGIDQFILIINQQYVMLIENQGYQFGKCTIADDKITQQVNVKSGEQDYYLTYRLSINGTTLGIEAAVVGVADTNQNDGTPIVSKVLY</sequence>
<dbReference type="Pfam" id="PF16156">
    <property type="entry name" value="DUF4864"/>
    <property type="match status" value="1"/>
</dbReference>
<dbReference type="InterPro" id="IPR032347">
    <property type="entry name" value="DUF4864"/>
</dbReference>
<dbReference type="AlphaFoldDB" id="A0A6J6YX74"/>
<protein>
    <submittedName>
        <fullName evidence="1">Unannotated protein</fullName>
    </submittedName>
</protein>
<gene>
    <name evidence="1" type="ORF">UFOPK3124_00528</name>
</gene>
<organism evidence="1">
    <name type="scientific">freshwater metagenome</name>
    <dbReference type="NCBI Taxonomy" id="449393"/>
    <lineage>
        <taxon>unclassified sequences</taxon>
        <taxon>metagenomes</taxon>
        <taxon>ecological metagenomes</taxon>
    </lineage>
</organism>
<reference evidence="1" key="1">
    <citation type="submission" date="2020-05" db="EMBL/GenBank/DDBJ databases">
        <authorList>
            <person name="Chiriac C."/>
            <person name="Salcher M."/>
            <person name="Ghai R."/>
            <person name="Kavagutti S V."/>
        </authorList>
    </citation>
    <scope>NUCLEOTIDE SEQUENCE</scope>
</reference>